<dbReference type="RefSeq" id="XP_009840474.1">
    <property type="nucleotide sequence ID" value="XM_009842172.1"/>
</dbReference>
<evidence type="ECO:0000256" key="3">
    <source>
        <dbReference type="ARBA" id="ARBA00005286"/>
    </source>
</evidence>
<comment type="catalytic activity">
    <reaction evidence="11">
        <text>myo-inositol + O2 = D-glucuronate + H2O + H(+)</text>
        <dbReference type="Rhea" id="RHEA:23696"/>
        <dbReference type="ChEBI" id="CHEBI:15377"/>
        <dbReference type="ChEBI" id="CHEBI:15378"/>
        <dbReference type="ChEBI" id="CHEBI:15379"/>
        <dbReference type="ChEBI" id="CHEBI:17268"/>
        <dbReference type="ChEBI" id="CHEBI:58720"/>
        <dbReference type="EC" id="1.13.99.1"/>
    </reaction>
</comment>
<evidence type="ECO:0000256" key="8">
    <source>
        <dbReference type="ARBA" id="ARBA00023002"/>
    </source>
</evidence>
<dbReference type="PROSITE" id="PS51186">
    <property type="entry name" value="GNAT"/>
    <property type="match status" value="1"/>
</dbReference>
<evidence type="ECO:0000256" key="1">
    <source>
        <dbReference type="ARBA" id="ARBA00004496"/>
    </source>
</evidence>
<evidence type="ECO:0000256" key="7">
    <source>
        <dbReference type="ARBA" id="ARBA00022723"/>
    </source>
</evidence>
<protein>
    <recommendedName>
        <fullName evidence="5">Inositol oxygenase</fullName>
        <ecNumber evidence="4">1.13.99.1</ecNumber>
    </recommendedName>
    <alternativeName>
        <fullName evidence="10">Myo-inositol oxygenase</fullName>
    </alternativeName>
</protein>
<dbReference type="PANTHER" id="PTHR12588:SF0">
    <property type="entry name" value="INOSITOL OXYGENASE"/>
    <property type="match status" value="1"/>
</dbReference>
<dbReference type="InterPro" id="IPR008999">
    <property type="entry name" value="Actin-crosslinking"/>
</dbReference>
<proteinExistence type="inferred from homology"/>
<comment type="similarity">
    <text evidence="3">Belongs to the myo-inositol oxygenase family.</text>
</comment>
<feature type="binding site" evidence="12">
    <location>
        <position position="392"/>
    </location>
    <ligand>
        <name>Fe cation</name>
        <dbReference type="ChEBI" id="CHEBI:24875"/>
        <label>1</label>
    </ligand>
</feature>
<dbReference type="SUPFAM" id="SSF50405">
    <property type="entry name" value="Actin-crosslinking proteins"/>
    <property type="match status" value="1"/>
</dbReference>
<dbReference type="Gene3D" id="3.40.630.30">
    <property type="match status" value="1"/>
</dbReference>
<keyword evidence="6" id="KW-0963">Cytoplasm</keyword>
<dbReference type="GO" id="GO:0016747">
    <property type="term" value="F:acyltransferase activity, transferring groups other than amino-acyl groups"/>
    <property type="evidence" value="ECO:0007669"/>
    <property type="project" value="InterPro"/>
</dbReference>
<dbReference type="UniPathway" id="UPA00111">
    <property type="reaction ID" value="UER00527"/>
</dbReference>
<dbReference type="SUPFAM" id="SSF55729">
    <property type="entry name" value="Acyl-CoA N-acyltransferases (Nat)"/>
    <property type="match status" value="1"/>
</dbReference>
<accession>W4FSV8</accession>
<evidence type="ECO:0000256" key="10">
    <source>
        <dbReference type="ARBA" id="ARBA00029668"/>
    </source>
</evidence>
<dbReference type="AlphaFoldDB" id="W4FSV8"/>
<dbReference type="InterPro" id="IPR016181">
    <property type="entry name" value="Acyl_CoA_acyltransferase"/>
</dbReference>
<evidence type="ECO:0000313" key="14">
    <source>
        <dbReference type="EMBL" id="ETV70031.1"/>
    </source>
</evidence>
<evidence type="ECO:0000259" key="13">
    <source>
        <dbReference type="PROSITE" id="PS51186"/>
    </source>
</evidence>
<organism evidence="14">
    <name type="scientific">Aphanomyces astaci</name>
    <name type="common">Crayfish plague agent</name>
    <dbReference type="NCBI Taxonomy" id="112090"/>
    <lineage>
        <taxon>Eukaryota</taxon>
        <taxon>Sar</taxon>
        <taxon>Stramenopiles</taxon>
        <taxon>Oomycota</taxon>
        <taxon>Saprolegniomycetes</taxon>
        <taxon>Saprolegniales</taxon>
        <taxon>Verrucalvaceae</taxon>
        <taxon>Aphanomyces</taxon>
    </lineage>
</organism>
<dbReference type="GO" id="GO:0005737">
    <property type="term" value="C:cytoplasm"/>
    <property type="evidence" value="ECO:0007669"/>
    <property type="project" value="UniProtKB-SubCell"/>
</dbReference>
<dbReference type="GO" id="GO:0005506">
    <property type="term" value="F:iron ion binding"/>
    <property type="evidence" value="ECO:0007669"/>
    <property type="project" value="InterPro"/>
</dbReference>
<keyword evidence="7 12" id="KW-0479">Metal-binding</keyword>
<evidence type="ECO:0000256" key="6">
    <source>
        <dbReference type="ARBA" id="ARBA00022490"/>
    </source>
</evidence>
<dbReference type="EC" id="1.13.99.1" evidence="4"/>
<dbReference type="OrthoDB" id="5151075at2759"/>
<feature type="domain" description="N-acetyltransferase" evidence="13">
    <location>
        <begin position="13"/>
        <end position="165"/>
    </location>
</feature>
<dbReference type="InterPro" id="IPR000182">
    <property type="entry name" value="GNAT_dom"/>
</dbReference>
<gene>
    <name evidence="14" type="ORF">H257_14384</name>
</gene>
<evidence type="ECO:0000256" key="11">
    <source>
        <dbReference type="ARBA" id="ARBA00048271"/>
    </source>
</evidence>
<dbReference type="GO" id="GO:0019310">
    <property type="term" value="P:inositol catabolic process"/>
    <property type="evidence" value="ECO:0007669"/>
    <property type="project" value="InterPro"/>
</dbReference>
<keyword evidence="9 12" id="KW-0408">Iron</keyword>
<dbReference type="EMBL" id="KI913170">
    <property type="protein sequence ID" value="ETV70031.1"/>
    <property type="molecule type" value="Genomic_DNA"/>
</dbReference>
<dbReference type="CDD" id="cd04301">
    <property type="entry name" value="NAT_SF"/>
    <property type="match status" value="1"/>
</dbReference>
<dbReference type="Pfam" id="PF00583">
    <property type="entry name" value="Acetyltransf_1"/>
    <property type="match status" value="1"/>
</dbReference>
<comment type="cofactor">
    <cofactor evidence="12">
        <name>Fe cation</name>
        <dbReference type="ChEBI" id="CHEBI:24875"/>
    </cofactor>
    <text evidence="12">Binds 2 iron ions per subunit.</text>
</comment>
<dbReference type="Gene3D" id="2.80.10.50">
    <property type="match status" value="1"/>
</dbReference>
<dbReference type="GO" id="GO:0050113">
    <property type="term" value="F:inositol oxygenase activity"/>
    <property type="evidence" value="ECO:0007669"/>
    <property type="project" value="UniProtKB-EC"/>
</dbReference>
<evidence type="ECO:0000256" key="5">
    <source>
        <dbReference type="ARBA" id="ARBA00019269"/>
    </source>
</evidence>
<evidence type="ECO:0000256" key="2">
    <source>
        <dbReference type="ARBA" id="ARBA00005167"/>
    </source>
</evidence>
<evidence type="ECO:0000256" key="12">
    <source>
        <dbReference type="PIRSR" id="PIRSR607828-2"/>
    </source>
</evidence>
<comment type="pathway">
    <text evidence="2">Polyol metabolism; myo-inositol degradation into D-glucuronate; D-glucuronate from myo-inositol: step 1/1.</text>
</comment>
<evidence type="ECO:0000256" key="9">
    <source>
        <dbReference type="ARBA" id="ARBA00023004"/>
    </source>
</evidence>
<keyword evidence="8" id="KW-0560">Oxidoreductase</keyword>
<dbReference type="VEuPathDB" id="FungiDB:H257_14384"/>
<dbReference type="SUPFAM" id="SSF109604">
    <property type="entry name" value="HD-domain/PDEase-like"/>
    <property type="match status" value="1"/>
</dbReference>
<reference evidence="14" key="1">
    <citation type="submission" date="2013-12" db="EMBL/GenBank/DDBJ databases">
        <title>The Genome Sequence of Aphanomyces astaci APO3.</title>
        <authorList>
            <consortium name="The Broad Institute Genomics Platform"/>
            <person name="Russ C."/>
            <person name="Tyler B."/>
            <person name="van West P."/>
            <person name="Dieguez-Uribeondo J."/>
            <person name="Young S.K."/>
            <person name="Zeng Q."/>
            <person name="Gargeya S."/>
            <person name="Fitzgerald M."/>
            <person name="Abouelleil A."/>
            <person name="Alvarado L."/>
            <person name="Chapman S.B."/>
            <person name="Gainer-Dewar J."/>
            <person name="Goldberg J."/>
            <person name="Griggs A."/>
            <person name="Gujja S."/>
            <person name="Hansen M."/>
            <person name="Howarth C."/>
            <person name="Imamovic A."/>
            <person name="Ireland A."/>
            <person name="Larimer J."/>
            <person name="McCowan C."/>
            <person name="Murphy C."/>
            <person name="Pearson M."/>
            <person name="Poon T.W."/>
            <person name="Priest M."/>
            <person name="Roberts A."/>
            <person name="Saif S."/>
            <person name="Shea T."/>
            <person name="Sykes S."/>
            <person name="Wortman J."/>
            <person name="Nusbaum C."/>
            <person name="Birren B."/>
        </authorList>
    </citation>
    <scope>NUCLEOTIDE SEQUENCE [LARGE SCALE GENOMIC DNA]</scope>
    <source>
        <strain evidence="14">APO3</strain>
    </source>
</reference>
<dbReference type="STRING" id="112090.W4FSV8"/>
<comment type="subcellular location">
    <subcellularLocation>
        <location evidence="1">Cytoplasm</location>
    </subcellularLocation>
</comment>
<dbReference type="InterPro" id="IPR007828">
    <property type="entry name" value="Inositol_oxygenase"/>
</dbReference>
<dbReference type="GeneID" id="20816380"/>
<dbReference type="Pfam" id="PF05153">
    <property type="entry name" value="MIOX"/>
    <property type="match status" value="1"/>
</dbReference>
<name>W4FSV8_APHAT</name>
<evidence type="ECO:0000256" key="4">
    <source>
        <dbReference type="ARBA" id="ARBA00011919"/>
    </source>
</evidence>
<dbReference type="PANTHER" id="PTHR12588">
    <property type="entry name" value="MYOINOSITOL OXYGENASE"/>
    <property type="match status" value="1"/>
</dbReference>
<sequence length="588" mass="65311">MTSVPDTNDDGQLSLRRCRSGSIGEKVDVREVLNGSVSFRLQFMEDTKARELKWVLFADGRRGAVGKLIFTLQAHNSAHIKVIDIHPNYRRLGLSKVLFLACMATLKQRNIHELRLEAEEDTRRHHKLVALYQDWGFSVKQNAKILFLYNDTESFRKVPMALSVSAAPFVPLEPTCNQSFCMISLRTVDGMFVVATEDGMIDTTKGASRDVFWQSLLLDDDDTSSSSILPPTLTRSGSGGGGKGSTICLRSAYGKFLCVEPVGTVLADRFVNSTWETFDVLPHPTGGGVSLRSFHGNFLGLDPSTGGLAISPDPAAWDGDAINLMCNKSNPTPLHVKITRKHQTTAFALSQRRRFVDPLHHASLTLVEACQTLMQLNGESAGKVGPSGVLAHMLHDANVVRDHGHPDWLQLAIFLRGLGMLFLLWTDEDAMMLRGISYDQWLHHTDTWVLGRMIPGSIAHANLNELNPDININTTATTTEGQGRGMAHVDMPWTPDEYLYRVLAGNPNTWPHEALDVIRYFSCRVWYLHDAYPDVETTADVASKELLYALHMERQVPTAERLAALDVDGSLAYYLSLGAKYLPAVLQW</sequence>
<dbReference type="CDD" id="cd00257">
    <property type="entry name" value="beta-trefoil_FSCN-like"/>
    <property type="match status" value="1"/>
</dbReference>